<keyword evidence="6" id="KW-0106">Calcium</keyword>
<dbReference type="PROSITE" id="PS50240">
    <property type="entry name" value="TRYPSIN_DOM"/>
    <property type="match status" value="1"/>
</dbReference>
<dbReference type="PROSITE" id="PS01186">
    <property type="entry name" value="EGF_2"/>
    <property type="match status" value="2"/>
</dbReference>
<dbReference type="SUPFAM" id="SSF50494">
    <property type="entry name" value="Trypsin-like serine proteases"/>
    <property type="match status" value="1"/>
</dbReference>
<evidence type="ECO:0000256" key="9">
    <source>
        <dbReference type="ARBA" id="ARBA00024195"/>
    </source>
</evidence>
<keyword evidence="8" id="KW-0325">Glycoprotein</keyword>
<evidence type="ECO:0000313" key="17">
    <source>
        <dbReference type="Proteomes" id="UP000677228"/>
    </source>
</evidence>
<dbReference type="PROSITE" id="PS50026">
    <property type="entry name" value="EGF_3"/>
    <property type="match status" value="2"/>
</dbReference>
<proteinExistence type="inferred from homology"/>
<dbReference type="InterPro" id="IPR001254">
    <property type="entry name" value="Trypsin_dom"/>
</dbReference>
<comment type="caution">
    <text evidence="15">The sequence shown here is derived from an EMBL/GenBank/DDBJ whole genome shotgun (WGS) entry which is preliminary data.</text>
</comment>
<dbReference type="PROSITE" id="PS00135">
    <property type="entry name" value="TRYPSIN_SER"/>
    <property type="match status" value="1"/>
</dbReference>
<evidence type="ECO:0000256" key="11">
    <source>
        <dbReference type="RuleBase" id="RU363034"/>
    </source>
</evidence>
<keyword evidence="12" id="KW-0472">Membrane</keyword>
<protein>
    <submittedName>
        <fullName evidence="15">Uncharacterized protein</fullName>
    </submittedName>
</protein>
<keyword evidence="11" id="KW-0720">Serine protease</keyword>
<dbReference type="GO" id="GO:0005509">
    <property type="term" value="F:calcium ion binding"/>
    <property type="evidence" value="ECO:0007669"/>
    <property type="project" value="InterPro"/>
</dbReference>
<evidence type="ECO:0000313" key="15">
    <source>
        <dbReference type="EMBL" id="CAF0931849.1"/>
    </source>
</evidence>
<keyword evidence="11" id="KW-0645">Protease</keyword>
<evidence type="ECO:0000256" key="10">
    <source>
        <dbReference type="PROSITE-ProRule" id="PRU00076"/>
    </source>
</evidence>
<dbReference type="CDD" id="cd00190">
    <property type="entry name" value="Tryp_SPc"/>
    <property type="match status" value="1"/>
</dbReference>
<evidence type="ECO:0000256" key="4">
    <source>
        <dbReference type="ARBA" id="ARBA00022729"/>
    </source>
</evidence>
<evidence type="ECO:0000256" key="6">
    <source>
        <dbReference type="ARBA" id="ARBA00022837"/>
    </source>
</evidence>
<gene>
    <name evidence="15" type="ORF">OVA965_LOCUS11191</name>
    <name evidence="16" type="ORF">TMI583_LOCUS11187</name>
</gene>
<keyword evidence="2" id="KW-0964">Secreted</keyword>
<dbReference type="Gene3D" id="2.10.25.10">
    <property type="entry name" value="Laminin"/>
    <property type="match status" value="3"/>
</dbReference>
<dbReference type="InterPro" id="IPR018097">
    <property type="entry name" value="EGF_Ca-bd_CS"/>
</dbReference>
<dbReference type="InterPro" id="IPR018114">
    <property type="entry name" value="TRYPSIN_HIS"/>
</dbReference>
<evidence type="ECO:0000256" key="8">
    <source>
        <dbReference type="ARBA" id="ARBA00023180"/>
    </source>
</evidence>
<dbReference type="InterPro" id="IPR000152">
    <property type="entry name" value="EGF-type_Asp/Asn_hydroxyl_site"/>
</dbReference>
<dbReference type="InterPro" id="IPR001314">
    <property type="entry name" value="Peptidase_S1A"/>
</dbReference>
<dbReference type="FunFam" id="2.40.10.10:FF:000002">
    <property type="entry name" value="Transmembrane protease serine"/>
    <property type="match status" value="1"/>
</dbReference>
<evidence type="ECO:0000259" key="14">
    <source>
        <dbReference type="PROSITE" id="PS50240"/>
    </source>
</evidence>
<feature type="transmembrane region" description="Helical" evidence="12">
    <location>
        <begin position="345"/>
        <end position="369"/>
    </location>
</feature>
<evidence type="ECO:0000256" key="5">
    <source>
        <dbReference type="ARBA" id="ARBA00022737"/>
    </source>
</evidence>
<dbReference type="Proteomes" id="UP000677228">
    <property type="component" value="Unassembled WGS sequence"/>
</dbReference>
<evidence type="ECO:0000256" key="3">
    <source>
        <dbReference type="ARBA" id="ARBA00022536"/>
    </source>
</evidence>
<sequence>MALHSPSTSTYKDHLKLAVYTWLQQVDKTQILQVKPNVYVVPSKHGNMNTTTWVQQFYAMARSSYDELTNWLNSARLVNCSRLLPPLFCTCQTGLKEYTCIHALSLLISKSLTLNDDDCYVRVFLSIVSFYFVPAYSKVTLLCYLTSEFLDALGRHSARALCQRNPVPRLYYTSRVRALMGLKLPNFHSDMEPANNNSNTTSEVNLEDSSLYDLNKTHHHHLSTPSSVQTSDRLFTSNNPPIYGRSWMTVPDWSRNEVPINNTFLFYRLYILDSLTRCVQQDESDISNKTISTSLDTHYSSPESYRTLVQVSAAKHYSKQQNLPPVILKPRINRSKSRGSTRRRFCLCVASIILALVISISTMIIVIVWTTILRTKRGCDCAKGYDSVLTNSLCTCVDRDECILDRPCSSVNSHCVNSLGSYVCQCRLGFIFDNDGTCIDVNECLTHSPCNPRTSICINLPGQYYCQCLPEIVFSQRNGTNIDCIHRDLCEENPLICGQHSKCLSNIDIGGYKCHCATGFERNTNGICTKIDECLTKPCDSDRHCILTADRYDCCRSNITQTGSCSQCGMSNSHIRTARVVGGEEGYRGQFPWVSVLGMYYRDDLNRWVNVTQKCAATLIDNFHLLTAAHCLSSALPTFEYMRLPNRYQKTLKDTYRVSFGVHDIQRDINLTTTYALESACIYPNYNHNTLLHDIAVLTLKEPIVRNSYTDTICMPDLTTNGTDYPKAGTNVKAYVAGFGSNSEYGASSNVLMYADLLILPRNLCPSMESERYQICAGWKNGRKDACRGDSGGPLMLNVNNTWYLAGIVSYGEGCSRENSAGIYTRVVVYLEWIKQVVSATNKAHLNCSRAYDYSTIGVLTK</sequence>
<comment type="similarity">
    <text evidence="9">Belongs to the peptidase S1 family. CLIP subfamily.</text>
</comment>
<keyword evidence="3 10" id="KW-0245">EGF-like domain</keyword>
<evidence type="ECO:0000256" key="1">
    <source>
        <dbReference type="ARBA" id="ARBA00004613"/>
    </source>
</evidence>
<feature type="disulfide bond" evidence="10">
    <location>
        <begin position="497"/>
        <end position="514"/>
    </location>
</feature>
<reference evidence="15" key="1">
    <citation type="submission" date="2021-02" db="EMBL/GenBank/DDBJ databases">
        <authorList>
            <person name="Nowell W R."/>
        </authorList>
    </citation>
    <scope>NUCLEOTIDE SEQUENCE</scope>
</reference>
<dbReference type="SUPFAM" id="SSF57196">
    <property type="entry name" value="EGF/Laminin"/>
    <property type="match status" value="2"/>
</dbReference>
<keyword evidence="4" id="KW-0732">Signal</keyword>
<dbReference type="SMART" id="SM00020">
    <property type="entry name" value="Tryp_SPc"/>
    <property type="match status" value="1"/>
</dbReference>
<dbReference type="InterPro" id="IPR000742">
    <property type="entry name" value="EGF"/>
</dbReference>
<dbReference type="PROSITE" id="PS00134">
    <property type="entry name" value="TRYPSIN_HIS"/>
    <property type="match status" value="1"/>
</dbReference>
<dbReference type="PANTHER" id="PTHR24039">
    <property type="entry name" value="FIBRILLIN-RELATED"/>
    <property type="match status" value="1"/>
</dbReference>
<dbReference type="GO" id="GO:0005576">
    <property type="term" value="C:extracellular region"/>
    <property type="evidence" value="ECO:0007669"/>
    <property type="project" value="UniProtKB-SubCell"/>
</dbReference>
<dbReference type="InterPro" id="IPR043504">
    <property type="entry name" value="Peptidase_S1_PA_chymotrypsin"/>
</dbReference>
<organism evidence="15 17">
    <name type="scientific">Didymodactylos carnosus</name>
    <dbReference type="NCBI Taxonomy" id="1234261"/>
    <lineage>
        <taxon>Eukaryota</taxon>
        <taxon>Metazoa</taxon>
        <taxon>Spiralia</taxon>
        <taxon>Gnathifera</taxon>
        <taxon>Rotifera</taxon>
        <taxon>Eurotatoria</taxon>
        <taxon>Bdelloidea</taxon>
        <taxon>Philodinida</taxon>
        <taxon>Philodinidae</taxon>
        <taxon>Didymodactylos</taxon>
    </lineage>
</organism>
<evidence type="ECO:0000256" key="2">
    <source>
        <dbReference type="ARBA" id="ARBA00022525"/>
    </source>
</evidence>
<dbReference type="Pfam" id="PF12662">
    <property type="entry name" value="cEGF"/>
    <property type="match status" value="1"/>
</dbReference>
<dbReference type="GO" id="GO:0006508">
    <property type="term" value="P:proteolysis"/>
    <property type="evidence" value="ECO:0007669"/>
    <property type="project" value="UniProtKB-KW"/>
</dbReference>
<dbReference type="PROSITE" id="PS01187">
    <property type="entry name" value="EGF_CA"/>
    <property type="match status" value="1"/>
</dbReference>
<feature type="domain" description="Peptidase S1" evidence="14">
    <location>
        <begin position="580"/>
        <end position="839"/>
    </location>
</feature>
<dbReference type="PRINTS" id="PR00722">
    <property type="entry name" value="CHYMOTRYPSIN"/>
</dbReference>
<dbReference type="PANTHER" id="PTHR24039:SF28">
    <property type="entry name" value="EGF-LIKE DOMAIN-CONTAINING PROTEIN"/>
    <property type="match status" value="1"/>
</dbReference>
<dbReference type="InterPro" id="IPR033116">
    <property type="entry name" value="TRYPSIN_SER"/>
</dbReference>
<comment type="caution">
    <text evidence="10">Lacks conserved residue(s) required for the propagation of feature annotation.</text>
</comment>
<dbReference type="Pfam" id="PF00089">
    <property type="entry name" value="Trypsin"/>
    <property type="match status" value="1"/>
</dbReference>
<dbReference type="CDD" id="cd00054">
    <property type="entry name" value="EGF_CA"/>
    <property type="match status" value="2"/>
</dbReference>
<keyword evidence="11" id="KW-0378">Hydrolase</keyword>
<name>A0A8S2DGB3_9BILA</name>
<keyword evidence="12" id="KW-1133">Transmembrane helix</keyword>
<dbReference type="EMBL" id="CAJNOK010004273">
    <property type="protein sequence ID" value="CAF0931849.1"/>
    <property type="molecule type" value="Genomic_DNA"/>
</dbReference>
<comment type="subcellular location">
    <subcellularLocation>
        <location evidence="1">Secreted</location>
    </subcellularLocation>
</comment>
<keyword evidence="5" id="KW-0677">Repeat</keyword>
<evidence type="ECO:0000313" key="16">
    <source>
        <dbReference type="EMBL" id="CAF3708284.1"/>
    </source>
</evidence>
<dbReference type="AlphaFoldDB" id="A0A8S2DGB3"/>
<keyword evidence="12" id="KW-0812">Transmembrane</keyword>
<dbReference type="InterPro" id="IPR001881">
    <property type="entry name" value="EGF-like_Ca-bd_dom"/>
</dbReference>
<dbReference type="InterPro" id="IPR026823">
    <property type="entry name" value="cEGF"/>
</dbReference>
<dbReference type="InterPro" id="IPR009003">
    <property type="entry name" value="Peptidase_S1_PA"/>
</dbReference>
<dbReference type="Proteomes" id="UP000682733">
    <property type="component" value="Unassembled WGS sequence"/>
</dbReference>
<dbReference type="GO" id="GO:0004252">
    <property type="term" value="F:serine-type endopeptidase activity"/>
    <property type="evidence" value="ECO:0007669"/>
    <property type="project" value="InterPro"/>
</dbReference>
<feature type="domain" description="EGF-like" evidence="13">
    <location>
        <begin position="486"/>
        <end position="529"/>
    </location>
</feature>
<dbReference type="PROSITE" id="PS00010">
    <property type="entry name" value="ASX_HYDROXYL"/>
    <property type="match status" value="2"/>
</dbReference>
<dbReference type="SMART" id="SM00181">
    <property type="entry name" value="EGF"/>
    <property type="match status" value="4"/>
</dbReference>
<feature type="domain" description="EGF-like" evidence="13">
    <location>
        <begin position="398"/>
        <end position="439"/>
    </location>
</feature>
<evidence type="ECO:0000256" key="7">
    <source>
        <dbReference type="ARBA" id="ARBA00023157"/>
    </source>
</evidence>
<evidence type="ECO:0000259" key="13">
    <source>
        <dbReference type="PROSITE" id="PS50026"/>
    </source>
</evidence>
<dbReference type="Gene3D" id="2.40.10.10">
    <property type="entry name" value="Trypsin-like serine proteases"/>
    <property type="match status" value="1"/>
</dbReference>
<evidence type="ECO:0000256" key="12">
    <source>
        <dbReference type="SAM" id="Phobius"/>
    </source>
</evidence>
<dbReference type="SMART" id="SM00179">
    <property type="entry name" value="EGF_CA"/>
    <property type="match status" value="4"/>
</dbReference>
<keyword evidence="7 10" id="KW-1015">Disulfide bond</keyword>
<dbReference type="EMBL" id="CAJOBA010004275">
    <property type="protein sequence ID" value="CAF3708284.1"/>
    <property type="molecule type" value="Genomic_DNA"/>
</dbReference>
<accession>A0A8S2DGB3</accession>